<keyword evidence="3" id="KW-1133">Transmembrane helix</keyword>
<evidence type="ECO:0000256" key="3">
    <source>
        <dbReference type="SAM" id="Phobius"/>
    </source>
</evidence>
<comment type="caution">
    <text evidence="4">The sequence shown here is derived from an EMBL/GenBank/DDBJ whole genome shotgun (WGS) entry which is preliminary data.</text>
</comment>
<dbReference type="Pfam" id="PF14559">
    <property type="entry name" value="TPR_19"/>
    <property type="match status" value="1"/>
</dbReference>
<feature type="transmembrane region" description="Helical" evidence="3">
    <location>
        <begin position="7"/>
        <end position="28"/>
    </location>
</feature>
<keyword evidence="1" id="KW-0802">TPR repeat</keyword>
<gene>
    <name evidence="4" type="ORF">COY37_00040</name>
</gene>
<evidence type="ECO:0000313" key="5">
    <source>
        <dbReference type="Proteomes" id="UP000230956"/>
    </source>
</evidence>
<sequence>MNVYARLFFRAIILALMIGIVVVLGLLAKTAVVHQAPAVPRTYVERAYMDAEQAVKADPRNAKARIALAKAYIAVGRFNNAIEQASVATRLDRKSMDAYMTLGIAYNRTNQHDAAISTLKKALMVEQGTAELQSQVYDNLGQAYEATGNIPDAIKAYGAAYDSSGQDINIGYSYASMLEKAGKSQEALTIYKDIVAFVPDEKKAQDELVRLSAKLQSSKKGSAPKAATPPSTAAKR</sequence>
<dbReference type="Proteomes" id="UP000230956">
    <property type="component" value="Unassembled WGS sequence"/>
</dbReference>
<keyword evidence="3" id="KW-0812">Transmembrane</keyword>
<feature type="repeat" description="TPR" evidence="1">
    <location>
        <begin position="134"/>
        <end position="167"/>
    </location>
</feature>
<evidence type="ECO:0000256" key="2">
    <source>
        <dbReference type="SAM" id="MobiDB-lite"/>
    </source>
</evidence>
<evidence type="ECO:0000313" key="4">
    <source>
        <dbReference type="EMBL" id="PIZ42710.1"/>
    </source>
</evidence>
<keyword evidence="3" id="KW-0472">Membrane</keyword>
<name>A0A2M7TC00_9ACTN</name>
<dbReference type="RefSeq" id="WP_286678995.1">
    <property type="nucleotide sequence ID" value="NZ_MNXI01000120.1"/>
</dbReference>
<dbReference type="Gene3D" id="1.25.40.10">
    <property type="entry name" value="Tetratricopeptide repeat domain"/>
    <property type="match status" value="2"/>
</dbReference>
<dbReference type="Pfam" id="PF13424">
    <property type="entry name" value="TPR_12"/>
    <property type="match status" value="1"/>
</dbReference>
<dbReference type="PANTHER" id="PTHR12558">
    <property type="entry name" value="CELL DIVISION CYCLE 16,23,27"/>
    <property type="match status" value="1"/>
</dbReference>
<dbReference type="PANTHER" id="PTHR12558:SF13">
    <property type="entry name" value="CELL DIVISION CYCLE PROTEIN 27 HOMOLOG"/>
    <property type="match status" value="1"/>
</dbReference>
<protein>
    <submittedName>
        <fullName evidence="4">Uncharacterized protein</fullName>
    </submittedName>
</protein>
<dbReference type="EMBL" id="PFNG01000001">
    <property type="protein sequence ID" value="PIZ42710.1"/>
    <property type="molecule type" value="Genomic_DNA"/>
</dbReference>
<organism evidence="4 5">
    <name type="scientific">Candidatus Aquicultor secundus</name>
    <dbReference type="NCBI Taxonomy" id="1973895"/>
    <lineage>
        <taxon>Bacteria</taxon>
        <taxon>Bacillati</taxon>
        <taxon>Actinomycetota</taxon>
        <taxon>Candidatus Aquicultoria</taxon>
        <taxon>Candidatus Aquicultorales</taxon>
        <taxon>Candidatus Aquicultoraceae</taxon>
        <taxon>Candidatus Aquicultor</taxon>
    </lineage>
</organism>
<proteinExistence type="predicted"/>
<dbReference type="InterPro" id="IPR019734">
    <property type="entry name" value="TPR_rpt"/>
</dbReference>
<feature type="compositionally biased region" description="Low complexity" evidence="2">
    <location>
        <begin position="218"/>
        <end position="236"/>
    </location>
</feature>
<feature type="repeat" description="TPR" evidence="1">
    <location>
        <begin position="96"/>
        <end position="129"/>
    </location>
</feature>
<dbReference type="InterPro" id="IPR011990">
    <property type="entry name" value="TPR-like_helical_dom_sf"/>
</dbReference>
<accession>A0A2M7TC00</accession>
<dbReference type="PROSITE" id="PS50005">
    <property type="entry name" value="TPR"/>
    <property type="match status" value="2"/>
</dbReference>
<dbReference type="AlphaFoldDB" id="A0A2M7TC00"/>
<reference evidence="5" key="1">
    <citation type="submission" date="2017-09" db="EMBL/GenBank/DDBJ databases">
        <title>Depth-based differentiation of microbial function through sediment-hosted aquifers and enrichment of novel symbionts in the deep terrestrial subsurface.</title>
        <authorList>
            <person name="Probst A.J."/>
            <person name="Ladd B."/>
            <person name="Jarett J.K."/>
            <person name="Geller-Mcgrath D.E."/>
            <person name="Sieber C.M.K."/>
            <person name="Emerson J.B."/>
            <person name="Anantharaman K."/>
            <person name="Thomas B.C."/>
            <person name="Malmstrom R."/>
            <person name="Stieglmeier M."/>
            <person name="Klingl A."/>
            <person name="Woyke T."/>
            <person name="Ryan C.M."/>
            <person name="Banfield J.F."/>
        </authorList>
    </citation>
    <scope>NUCLEOTIDE SEQUENCE [LARGE SCALE GENOMIC DNA]</scope>
</reference>
<feature type="region of interest" description="Disordered" evidence="2">
    <location>
        <begin position="214"/>
        <end position="236"/>
    </location>
</feature>
<dbReference type="SUPFAM" id="SSF48452">
    <property type="entry name" value="TPR-like"/>
    <property type="match status" value="1"/>
</dbReference>
<dbReference type="SMART" id="SM00028">
    <property type="entry name" value="TPR"/>
    <property type="match status" value="3"/>
</dbReference>
<evidence type="ECO:0000256" key="1">
    <source>
        <dbReference type="PROSITE-ProRule" id="PRU00339"/>
    </source>
</evidence>